<keyword evidence="3" id="KW-0963">Cytoplasm</keyword>
<dbReference type="InterPro" id="IPR035706">
    <property type="entry name" value="AAA_9"/>
</dbReference>
<dbReference type="InterPro" id="IPR013602">
    <property type="entry name" value="Dynein_heavy_linker"/>
</dbReference>
<evidence type="ECO:0000259" key="20">
    <source>
        <dbReference type="Pfam" id="PF12780"/>
    </source>
</evidence>
<feature type="region of interest" description="Disordered" evidence="15">
    <location>
        <begin position="1"/>
        <end position="44"/>
    </location>
</feature>
<dbReference type="EMBL" id="JAANHZ010000095">
    <property type="protein sequence ID" value="KAG5316010.1"/>
    <property type="molecule type" value="Genomic_DNA"/>
</dbReference>
<keyword evidence="27" id="KW-1185">Reference proteome</keyword>
<dbReference type="InterPro" id="IPR024317">
    <property type="entry name" value="Dynein_heavy_chain_D4_dom"/>
</dbReference>
<dbReference type="InterPro" id="IPR042219">
    <property type="entry name" value="AAA_lid_11_sf"/>
</dbReference>
<dbReference type="Proteomes" id="UP000667349">
    <property type="component" value="Unassembled WGS sequence"/>
</dbReference>
<dbReference type="GO" id="GO:0097729">
    <property type="term" value="C:9+2 motile cilium"/>
    <property type="evidence" value="ECO:0007669"/>
    <property type="project" value="UniProtKB-ARBA"/>
</dbReference>
<name>A0A836EX76_9HYME</name>
<evidence type="ECO:0000259" key="25">
    <source>
        <dbReference type="Pfam" id="PF18199"/>
    </source>
</evidence>
<dbReference type="Gene3D" id="1.10.8.1220">
    <property type="match status" value="1"/>
</dbReference>
<evidence type="ECO:0000256" key="15">
    <source>
        <dbReference type="SAM" id="MobiDB-lite"/>
    </source>
</evidence>
<dbReference type="InterPro" id="IPR024743">
    <property type="entry name" value="Dynein_HC_stalk"/>
</dbReference>
<evidence type="ECO:0000313" key="26">
    <source>
        <dbReference type="EMBL" id="KAG5316010.1"/>
    </source>
</evidence>
<keyword evidence="4" id="KW-0493">Microtubule</keyword>
<dbReference type="InterPro" id="IPR041466">
    <property type="entry name" value="Dynein_AAA5_ext"/>
</dbReference>
<dbReference type="Pfam" id="PF12780">
    <property type="entry name" value="AAA_8"/>
    <property type="match status" value="1"/>
</dbReference>
<dbReference type="InterPro" id="IPR043160">
    <property type="entry name" value="Dynein_C_barrel"/>
</dbReference>
<evidence type="ECO:0000259" key="24">
    <source>
        <dbReference type="Pfam" id="PF18198"/>
    </source>
</evidence>
<feature type="domain" description="Dynein heavy chain 3 AAA+ lid" evidence="23">
    <location>
        <begin position="2325"/>
        <end position="2419"/>
    </location>
</feature>
<dbReference type="Gene3D" id="6.10.140.1060">
    <property type="match status" value="1"/>
</dbReference>
<comment type="subcellular location">
    <subcellularLocation>
        <location evidence="1">Cytoplasm</location>
        <location evidence="1">Cytoskeleton</location>
        <location evidence="1">Cilium axoneme</location>
    </subcellularLocation>
</comment>
<dbReference type="Gene3D" id="1.10.8.720">
    <property type="entry name" value="Region D6 of dynein motor"/>
    <property type="match status" value="1"/>
</dbReference>
<dbReference type="FunFam" id="3.40.50.300:FF:000049">
    <property type="entry name" value="Dynein, axonemal, heavy chain 5"/>
    <property type="match status" value="1"/>
</dbReference>
<dbReference type="InterPro" id="IPR027417">
    <property type="entry name" value="P-loop_NTPase"/>
</dbReference>
<dbReference type="Gene3D" id="1.10.8.710">
    <property type="match status" value="1"/>
</dbReference>
<dbReference type="PANTHER" id="PTHR22878">
    <property type="entry name" value="DYNEIN HEAVY CHAIN 6, AXONEMAL-LIKE-RELATED"/>
    <property type="match status" value="1"/>
</dbReference>
<proteinExistence type="inferred from homology"/>
<dbReference type="Gene3D" id="1.20.140.100">
    <property type="entry name" value="Dynein heavy chain, N-terminal domain 2"/>
    <property type="match status" value="1"/>
</dbReference>
<accession>A0A836EX76</accession>
<dbReference type="InterPro" id="IPR041228">
    <property type="entry name" value="Dynein_C"/>
</dbReference>
<evidence type="ECO:0000256" key="5">
    <source>
        <dbReference type="ARBA" id="ARBA00022737"/>
    </source>
</evidence>
<dbReference type="InterPro" id="IPR042222">
    <property type="entry name" value="Dynein_2_N"/>
</dbReference>
<dbReference type="FunFam" id="1.20.920.20:FF:000001">
    <property type="entry name" value="dynein heavy chain 2, axonemal"/>
    <property type="match status" value="1"/>
</dbReference>
<feature type="compositionally biased region" description="Polar residues" evidence="15">
    <location>
        <begin position="20"/>
        <end position="44"/>
    </location>
</feature>
<keyword evidence="12" id="KW-0206">Cytoskeleton</keyword>
<dbReference type="InterPro" id="IPR035699">
    <property type="entry name" value="AAA_6"/>
</dbReference>
<dbReference type="Gene3D" id="1.10.287.2620">
    <property type="match status" value="1"/>
</dbReference>
<dbReference type="FunFam" id="1.10.8.710:FF:000001">
    <property type="entry name" value="Dynein axonemal heavy chain 2"/>
    <property type="match status" value="1"/>
</dbReference>
<evidence type="ECO:0000256" key="8">
    <source>
        <dbReference type="ARBA" id="ARBA00023017"/>
    </source>
</evidence>
<comment type="similarity">
    <text evidence="2">Belongs to the dynein heavy chain family.</text>
</comment>
<keyword evidence="11" id="KW-0505">Motor protein</keyword>
<dbReference type="Pfam" id="PF03028">
    <property type="entry name" value="Dynein_heavy"/>
    <property type="match status" value="1"/>
</dbReference>
<dbReference type="FunFam" id="1.20.920.30:FF:000005">
    <property type="entry name" value="Dynein, axonemal, heavy chain 2"/>
    <property type="match status" value="1"/>
</dbReference>
<evidence type="ECO:0000313" key="27">
    <source>
        <dbReference type="Proteomes" id="UP000667349"/>
    </source>
</evidence>
<dbReference type="InterPro" id="IPR042228">
    <property type="entry name" value="Dynein_linker_3"/>
</dbReference>
<protein>
    <submittedName>
        <fullName evidence="26">DYH1 protein</fullName>
    </submittedName>
</protein>
<dbReference type="Gene3D" id="1.20.920.20">
    <property type="match status" value="1"/>
</dbReference>
<dbReference type="FunFam" id="1.20.58.1120:FF:000001">
    <property type="entry name" value="dynein heavy chain 2, axonemal"/>
    <property type="match status" value="1"/>
</dbReference>
<dbReference type="Pfam" id="PF12775">
    <property type="entry name" value="AAA_7"/>
    <property type="match status" value="1"/>
</dbReference>
<keyword evidence="8" id="KW-0243">Dynein</keyword>
<evidence type="ECO:0000256" key="13">
    <source>
        <dbReference type="ARBA" id="ARBA00023273"/>
    </source>
</evidence>
<evidence type="ECO:0000259" key="18">
    <source>
        <dbReference type="Pfam" id="PF12774"/>
    </source>
</evidence>
<evidence type="ECO:0000256" key="6">
    <source>
        <dbReference type="ARBA" id="ARBA00022741"/>
    </source>
</evidence>
<feature type="domain" description="Dynein heavy chain coiled coil stalk" evidence="19">
    <location>
        <begin position="2754"/>
        <end position="3097"/>
    </location>
</feature>
<feature type="domain" description="Dynein heavy chain ATP-binding dynein motor region" evidence="21">
    <location>
        <begin position="3126"/>
        <end position="3347"/>
    </location>
</feature>
<feature type="domain" description="Dynein heavy chain linker" evidence="17">
    <location>
        <begin position="944"/>
        <end position="1346"/>
    </location>
</feature>
<dbReference type="Gene3D" id="1.20.58.1120">
    <property type="match status" value="1"/>
</dbReference>
<keyword evidence="5" id="KW-0677">Repeat</keyword>
<feature type="domain" description="Dynein heavy chain AAA lid" evidence="24">
    <location>
        <begin position="3740"/>
        <end position="3879"/>
    </location>
</feature>
<evidence type="ECO:0000256" key="2">
    <source>
        <dbReference type="ARBA" id="ARBA00008887"/>
    </source>
</evidence>
<reference evidence="26" key="1">
    <citation type="submission" date="2020-02" db="EMBL/GenBank/DDBJ databases">
        <title>Relaxed selection underlies rapid genomic changes in the transitions from sociality to social parasitism in ants.</title>
        <authorList>
            <person name="Bi X."/>
        </authorList>
    </citation>
    <scope>NUCLEOTIDE SEQUENCE</scope>
    <source>
        <strain evidence="26">BGI-DK2013a</strain>
        <tissue evidence="26">Whole body</tissue>
    </source>
</reference>
<evidence type="ECO:0000256" key="7">
    <source>
        <dbReference type="ARBA" id="ARBA00022840"/>
    </source>
</evidence>
<gene>
    <name evidence="26" type="primary">Dnah1</name>
    <name evidence="26" type="ORF">G6Z75_0000408</name>
</gene>
<feature type="domain" description="Dynein heavy chain region D6 P-loop" evidence="16">
    <location>
        <begin position="3591"/>
        <end position="3704"/>
    </location>
</feature>
<evidence type="ECO:0000259" key="16">
    <source>
        <dbReference type="Pfam" id="PF03028"/>
    </source>
</evidence>
<evidence type="ECO:0000256" key="10">
    <source>
        <dbReference type="ARBA" id="ARBA00023069"/>
    </source>
</evidence>
<evidence type="ECO:0000256" key="3">
    <source>
        <dbReference type="ARBA" id="ARBA00022490"/>
    </source>
</evidence>
<keyword evidence="9 14" id="KW-0175">Coiled coil</keyword>
<dbReference type="GO" id="GO:0005874">
    <property type="term" value="C:microtubule"/>
    <property type="evidence" value="ECO:0007669"/>
    <property type="project" value="UniProtKB-KW"/>
</dbReference>
<sequence>MVKQRACSGSPSRDERRSNVALSSSGGHQNLSNTPSDSDIFHGSSSIATHAPELRPVLKVDLFQGTKSVDLPSASRRTNLASQILTEQYCPIVEGLKVQKTQIFLGAAKRWITFPEDKSIVFPAETFLPKVQMAYTDDSKIPLRNIERERRRKIYQNLKIEDVLKDENIKSCDMLPFEKIWPLLSDKEKYDLYSKTSYLPLELFDDEEYDCRTTEEWINLGIINGIRYPLPARVFVEKIIDKKWINHYNTLNNSFDWFHAAVMDYNNEQKLWTVLTLDGFKRKFLLPRIYIQFFAEDPKKFAKRVAAAIKQKQIAKTSISRYYFYLDCMLIEDMPTLDEKQQEVIVLLTTRKSFAKSESKHLSNLMAEAVLEYRRVMCDLMWRSLIWEQPEMFNFISWNEINDIYEFKIPEMGKFCTEMEDFTKTKNFFCWTVLYVLPEIYEAMSCVTVECSNILNMNLFVSNYGKSMYLLEFESQQQQETGTVIKYLKETWLERIIQSVRRCFRDIEQEWFDLEQKNHDESNIIKLKRFVSLITYRMQDALRDLVKKSMALYLEILETPALCTLNVDENFVWGDDLINTHFKSPVNPIFIIDIAMNDKTAYYLTDLESFVEIIIAILDNSLRQCQKIGKVDPFLLPFLTFTEDLYLSSVDLLEEQVCEVRERLRTVYQKSTISLKAYVKEYQQYLEFYKLDVEKYVENFKKADHTIAEIRDEVSFHFKMKSILELTLPKDIVIGPFYVNVRPLRNFLIQKRQNCYTQLLIMFTESLRTKINVVLSDYVQIRTRLKMASRNIEHLFEEQDWIETVPVRVKKLDEIVQKLKFQYDILDYFWWNLSDKDFEIKWQAIGFPRQVQLCIEEAKNRFVSEYEKFHKVQVQEEILLSERIDILMGTIVNVILQTDIKKIHDIAADVKRISKIMKECQEFGLLLNERQKLFGMDVVPYEQLNTLIKEFEPYQILWITGSDWLNWQEIWMENPLVSFDANQIENMTADMYKAISRCVKEFQENSKMMAIAVTIMDQIEAFKPYISVIQALRYPGMKNRHFEELNKKIGIQMELMPTLSFKNLLGLNIMKHKETVKTIADTAAKEFLIESTLDKMITDWKTITMDVLPYKDKYIMKISDEIITLLDDDLLKIKHLSFNPFKAVFENQIDEWEAKLRLVQEVIVLWVEVQKQWMYLELIFASEDINRQLPVESHKFNTVEHNLERIMRNARDCPYVIETCADKILLSTLKECLLILEIIKKDLSDYLETKRMIFPRFFFLSNDELLKIIAECKHIQAIQQYLKKCFENMEELRFETSDLRITRMYSAEYEEVVLRPTIYPEGNVEDWLGQVENAMRNTLREIIGEALEIIETTPRKEWVYMWPGQVVLCGGQIHWTAHVEESITNNTLPDYYNYMLLHLEELQKLIRGPQTEVQRLILEAVMTIEIHAKDVLYKLIQERLIDINEFEWISQLRYYWVNNKDLKIRAINAEFPYEYEYLGNNGRLVITPLTDRCYLTLISALHLKFGGALTGPAGTGKTETTKDLAKVFAIQCVVFNCSDQLNFQSMGKFFKGLASTGAWVCFDEFNRINVEVLSVVAQQIMTIQKAQQTRTNKFLFEEVELTLKQSCAVFITMNPGYAGRTELPDNLKVLFRPVAMMMPNYALIAEISLFSYGFVDAANLARKITTIFKLSAEQLSSQEHYDFGMYAVKTVIVTAGNLKREQKDLEEDQICLRALKNFNMPKFLKDDLKLFNNIVSDLFPELIEKPIDYGILEAGIRRSIRQMGLEDVDDFVRKVVQLYETTLMRNGLILVGLTSSGKTKCYKVLKHTCTSLKGQLQPNGKPFTTVITYALNPKAITMRQLYGEYDLDTHEWTDGILPTLIRTDIATADCDKRWYIFDGPVDAVWIENLNTVLDDNKKLCLTSGEIMKLLPTQTLMFEVSDLRVASPATVSRCGMVYMEPENVGLQPLIDCWIRSLPMAMNDYIEEITELTTQLVLPGLKIVRESLREIVRTVDSAVVQSYINLMNFRIRPIVEREEKAPPSLALQNTIPDLLSPWAAFATVWGLGATCDYKSRCIFNDWLRRVQKDAQHKIPFPEEGLVFDYRLHDGFTDPIEGQEPIPPKWYKWLDGVLSITVKPKIKYMDIIIPTIDSIRSAALIEYLLTNETNILCVGAIGSGKTLTVSAKLSRNMPKKYICDFMTFSASTTAHQTQDLIDAKLDKRRTDIYGPPILKKQVFFIDDFNMSALDTCGAQPPIELIRQFMDFNGWYDKKKIGSFRLIEDVNFVAAMGPPGGGRNPITARLLRHFHIIAFPEMQDDAKSHIFKTILDSWMSSIPEFYDLLDDIVDSTLKVFAVTHSEMLPTPNKLHYTFNLRDVSKVFQGILMANAKKILVREKLLLLWYHENIRVFSDRFINDDDKKWFDQLLCDVLMKKFHCNVDDIIGKKPLFYSDFCNTVGDYEEITDIEEIRNILLDYLDSYNDLSTSPMQLTFFEDAINHICRITRILRQPGGNALLLGISGSGRRSLTKLSSHIKEYNCYQIGISKAYTIHDWRDDIKNIMLKAGLQDQPIVFLFSDMHVKCRPENVELNEKITNDSMLEDLNNILNNGDIPNIYQTDEMDKIYQAMRIPAQEAGLQINRSNLFSIYQKAVKSNFHTVITMSPIEDTFRARIRQFPALVNCCTIDWFCSWPDAALQSIATHFLSDIKNKLISDDILQSIVKICKYIHCSVIDANDRFLKELDRRNYVTPASYLELLSNYGNLLKKKKDELNSSMIRLSTGLNKFANTETEVKDIQEVLKQMKLELEKAAEATARIIHEITQDTIEAEKTKIMIMQQEAAISKMKEENKEIKDEVEADLSEVKPMLEAAETSLKALNKRDIMDVKTMKKPPVGVLLVIEAMCIINNVAPNKLPGKLPGEIILDYWTPGIEMLADPVQFLYTMAHFEKENITEEIINKLEDYVEHPNFQPDKILQISRACHFLSLWIRAMYYYYFVNKKVAPKMAVLEKTEKVLIETETALADTITRLREVQEGIEKLQDQLREKEAKKIELEREKQLCEERIARAARLILSLSDEQKRWIIMVDNIKMSLKNAVGDILLSSGAIAYLTPFTDTYHQNLLVTWYDALGEDIPHTLGCNPILTLGNQMEIRNWHMNGLPKDTLFIENAVLVMNSKRWPFFIDPQAQANKWIRNMCKPIGLSIAKMTDEDLLCTIENCVQFGKPCLIENISTELETFLDPILARALFNHAEQPSIKIGENIIPYNFDFRLYLTTRLSNPHYTPDTARKVLIVNFTLTAGGLADQMLSLVTIKERPDLEHERNALIVSSVEMKQDLKEIEDKILYKLTVSKGSIIDDIDLICTLETLKTKSEEIKMKMETIQLTQTDIDFTRSLYMPVANRAQILFFCIADFQRIDIMYQYSLEWFVVIFNRSISNTKINDNINERIANINENLTFAFFTNVCRSLFEKHKMHFSFLVCARILLDNGTIDPMEWRHFLTTTTPIRKLPNPASEWITAQCWQEIQALEQLPKFDKFITSFQLSLPQFKNIFDTQEAHLAPFPQPWKTKLDDFEKLLVLKCLRPDKIINAIQIYLTKYLGQQFVEPQTTELLAIYEESSNTTPIVFILSPGTDPAAELYKFAEKLKMDRKLYSISLGQGQKFKAQAMLKESAEMGNWLFFQNCHLAPSWMPKLKCMIETLSSEKTHHNFRLWLTSAPSPDFPISILENSSKMIIESPRGVKANMLRAYLTQVTEIQEFLQSDHLKALSFKRLIFSLCMFHSILIERRKFGPLGFNICYDFTNGDLAICLSQLHMFLMEYNTLPFKVLIYTAGHINYGGRITDDWDRRCVLTLLEDYYNANVISQDYQFDEKGFYHQLPAAATFKDYLEYIKDFPLNDNPSLFGMHSNADISYAQAEVHACLTTLLNIQPRELGIATTSVEEVTTQITKNMLVTMPESFDLIAMQARYPMSYEESFNTVLLQEAKRYNDLLEIVQSTLQDLLKALKGLVVMSEQLEMIATSLFNNKIPANWQSKSYPSLKSLAGWFVNLRERIKFISDWRDQGIPPAFWLPGFYFPQAFLTGTLQNFARKYVLSIDTIDFSYKILTSKPTQRPLNGCVIYGLFLEGCRWDGNYLVESLPKKLFTDMPPILVLPEVHHVIPPHKIYVCPIYKTIQRSGTLSTTGHSSNFILAIEIPIDKPQSHWIKRGVALICTLDY</sequence>
<feature type="domain" description="Dynein heavy chain AAA module D4" evidence="20">
    <location>
        <begin position="2466"/>
        <end position="2740"/>
    </location>
</feature>
<evidence type="ECO:0000259" key="22">
    <source>
        <dbReference type="Pfam" id="PF17852"/>
    </source>
</evidence>
<dbReference type="GO" id="GO:0008569">
    <property type="term" value="F:minus-end-directed microtubule motor activity"/>
    <property type="evidence" value="ECO:0007669"/>
    <property type="project" value="InterPro"/>
</dbReference>
<dbReference type="GO" id="GO:0007018">
    <property type="term" value="P:microtubule-based movement"/>
    <property type="evidence" value="ECO:0007669"/>
    <property type="project" value="InterPro"/>
</dbReference>
<feature type="non-terminal residue" evidence="26">
    <location>
        <position position="1"/>
    </location>
</feature>
<dbReference type="FunFam" id="3.40.50.300:FF:002141">
    <property type="entry name" value="Dynein heavy chain"/>
    <property type="match status" value="1"/>
</dbReference>
<dbReference type="Gene3D" id="1.20.1270.280">
    <property type="match status" value="1"/>
</dbReference>
<dbReference type="InterPro" id="IPR041589">
    <property type="entry name" value="DNAH3_AAA_lid_1"/>
</dbReference>
<dbReference type="Pfam" id="PF12774">
    <property type="entry name" value="AAA_6"/>
    <property type="match status" value="1"/>
</dbReference>
<evidence type="ECO:0000259" key="21">
    <source>
        <dbReference type="Pfam" id="PF12781"/>
    </source>
</evidence>
<evidence type="ECO:0000259" key="23">
    <source>
        <dbReference type="Pfam" id="PF17857"/>
    </source>
</evidence>
<dbReference type="FunFam" id="3.40.50.300:FF:000153">
    <property type="entry name" value="Dynein axonemal heavy chain 1"/>
    <property type="match status" value="1"/>
</dbReference>
<feature type="non-terminal residue" evidence="26">
    <location>
        <position position="4186"/>
    </location>
</feature>
<dbReference type="GO" id="GO:0051959">
    <property type="term" value="F:dynein light intermediate chain binding"/>
    <property type="evidence" value="ECO:0007669"/>
    <property type="project" value="InterPro"/>
</dbReference>
<comment type="caution">
    <text evidence="26">The sequence shown here is derived from an EMBL/GenBank/DDBJ whole genome shotgun (WGS) entry which is preliminary data.</text>
</comment>
<dbReference type="GO" id="GO:0045505">
    <property type="term" value="F:dynein intermediate chain binding"/>
    <property type="evidence" value="ECO:0007669"/>
    <property type="project" value="InterPro"/>
</dbReference>
<keyword evidence="6" id="KW-0547">Nucleotide-binding</keyword>
<dbReference type="FunFam" id="1.20.1270.280:FF:000001">
    <property type="entry name" value="dynein heavy chain 7, axonemal"/>
    <property type="match status" value="1"/>
</dbReference>
<keyword evidence="10" id="KW-0969">Cilium</keyword>
<feature type="domain" description="Dynein heavy chain hydrolytic ATP-binding dynein motor region" evidence="18">
    <location>
        <begin position="1473"/>
        <end position="1799"/>
    </location>
</feature>
<dbReference type="FunFam" id="3.40.50.300:FF:000044">
    <property type="entry name" value="Dynein heavy chain 5, axonemal"/>
    <property type="match status" value="1"/>
</dbReference>
<evidence type="ECO:0000256" key="14">
    <source>
        <dbReference type="SAM" id="Coils"/>
    </source>
</evidence>
<dbReference type="InterPro" id="IPR041658">
    <property type="entry name" value="AAA_lid_11"/>
</dbReference>
<dbReference type="InterPro" id="IPR004273">
    <property type="entry name" value="Dynein_heavy_D6_P-loop"/>
</dbReference>
<dbReference type="GO" id="GO:0030286">
    <property type="term" value="C:dynein complex"/>
    <property type="evidence" value="ECO:0007669"/>
    <property type="project" value="UniProtKB-KW"/>
</dbReference>
<dbReference type="FunFam" id="1.10.8.720:FF:000001">
    <property type="entry name" value="dynein heavy chain 7, axonemal"/>
    <property type="match status" value="1"/>
</dbReference>
<evidence type="ECO:0000256" key="9">
    <source>
        <dbReference type="ARBA" id="ARBA00023054"/>
    </source>
</evidence>
<dbReference type="Gene3D" id="3.20.180.20">
    <property type="entry name" value="Dynein heavy chain, N-terminal domain 2"/>
    <property type="match status" value="1"/>
</dbReference>
<dbReference type="Gene3D" id="1.10.472.130">
    <property type="match status" value="1"/>
</dbReference>
<dbReference type="GO" id="GO:0005930">
    <property type="term" value="C:axoneme"/>
    <property type="evidence" value="ECO:0007669"/>
    <property type="project" value="UniProtKB-SubCell"/>
</dbReference>
<dbReference type="SUPFAM" id="SSF52540">
    <property type="entry name" value="P-loop containing nucleoside triphosphate hydrolases"/>
    <property type="match status" value="4"/>
</dbReference>
<evidence type="ECO:0000256" key="12">
    <source>
        <dbReference type="ARBA" id="ARBA00023212"/>
    </source>
</evidence>
<dbReference type="GO" id="GO:0005524">
    <property type="term" value="F:ATP binding"/>
    <property type="evidence" value="ECO:0007669"/>
    <property type="project" value="UniProtKB-KW"/>
</dbReference>
<dbReference type="Gene3D" id="1.20.920.30">
    <property type="match status" value="1"/>
</dbReference>
<keyword evidence="7" id="KW-0067">ATP-binding</keyword>
<feature type="domain" description="Dynein heavy chain C-terminal" evidence="25">
    <location>
        <begin position="3886"/>
        <end position="4182"/>
    </location>
</feature>
<dbReference type="Gene3D" id="3.10.490.20">
    <property type="match status" value="1"/>
</dbReference>
<feature type="domain" description="Dynein heavy chain AAA 5 extension" evidence="22">
    <location>
        <begin position="1968"/>
        <end position="2086"/>
    </location>
</feature>
<dbReference type="Pfam" id="PF12777">
    <property type="entry name" value="MT"/>
    <property type="match status" value="1"/>
</dbReference>
<dbReference type="Pfam" id="PF18198">
    <property type="entry name" value="AAA_lid_11"/>
    <property type="match status" value="1"/>
</dbReference>
<keyword evidence="13" id="KW-0966">Cell projection</keyword>
<feature type="coiled-coil region" evidence="14">
    <location>
        <begin position="2997"/>
        <end position="3045"/>
    </location>
</feature>
<evidence type="ECO:0000256" key="4">
    <source>
        <dbReference type="ARBA" id="ARBA00022701"/>
    </source>
</evidence>
<organism evidence="26 27">
    <name type="scientific">Acromyrmex insinuator</name>
    <dbReference type="NCBI Taxonomy" id="230686"/>
    <lineage>
        <taxon>Eukaryota</taxon>
        <taxon>Metazoa</taxon>
        <taxon>Ecdysozoa</taxon>
        <taxon>Arthropoda</taxon>
        <taxon>Hexapoda</taxon>
        <taxon>Insecta</taxon>
        <taxon>Pterygota</taxon>
        <taxon>Neoptera</taxon>
        <taxon>Endopterygota</taxon>
        <taxon>Hymenoptera</taxon>
        <taxon>Apocrita</taxon>
        <taxon>Aculeata</taxon>
        <taxon>Formicoidea</taxon>
        <taxon>Formicidae</taxon>
        <taxon>Myrmicinae</taxon>
        <taxon>Acromyrmex</taxon>
    </lineage>
</organism>
<dbReference type="InterPro" id="IPR026983">
    <property type="entry name" value="DHC"/>
</dbReference>
<evidence type="ECO:0000259" key="17">
    <source>
        <dbReference type="Pfam" id="PF08393"/>
    </source>
</evidence>
<dbReference type="Pfam" id="PF08393">
    <property type="entry name" value="DHC_N2"/>
    <property type="match status" value="1"/>
</dbReference>
<dbReference type="InterPro" id="IPR043157">
    <property type="entry name" value="Dynein_AAA1S"/>
</dbReference>
<dbReference type="Gene3D" id="3.40.50.300">
    <property type="entry name" value="P-loop containing nucleotide triphosphate hydrolases"/>
    <property type="match status" value="5"/>
</dbReference>
<feature type="coiled-coil region" evidence="14">
    <location>
        <begin position="2762"/>
        <end position="2838"/>
    </location>
</feature>
<dbReference type="Pfam" id="PF17852">
    <property type="entry name" value="Dynein_AAA_lid"/>
    <property type="match status" value="1"/>
</dbReference>
<evidence type="ECO:0000259" key="19">
    <source>
        <dbReference type="Pfam" id="PF12777"/>
    </source>
</evidence>
<dbReference type="FunFam" id="1.10.8.1220:FF:000001">
    <property type="entry name" value="Dynein axonemal heavy chain 5"/>
    <property type="match status" value="1"/>
</dbReference>
<dbReference type="FunFam" id="3.10.490.20:FF:000009">
    <property type="entry name" value="Dynein heavy chain 4"/>
    <property type="match status" value="1"/>
</dbReference>
<dbReference type="Pfam" id="PF18199">
    <property type="entry name" value="Dynein_C"/>
    <property type="match status" value="1"/>
</dbReference>
<dbReference type="Pfam" id="PF12781">
    <property type="entry name" value="AAA_9"/>
    <property type="match status" value="1"/>
</dbReference>
<dbReference type="Pfam" id="PF17857">
    <property type="entry name" value="AAA_lid_1"/>
    <property type="match status" value="1"/>
</dbReference>
<dbReference type="FunFam" id="1.20.140.100:FF:000001">
    <property type="entry name" value="dynein heavy chain 17, axonemal"/>
    <property type="match status" value="1"/>
</dbReference>
<evidence type="ECO:0000256" key="11">
    <source>
        <dbReference type="ARBA" id="ARBA00023175"/>
    </source>
</evidence>
<dbReference type="FunFam" id="3.20.180.20:FF:000001">
    <property type="entry name" value="Dynein axonemal heavy chain 5"/>
    <property type="match status" value="1"/>
</dbReference>
<evidence type="ECO:0000256" key="1">
    <source>
        <dbReference type="ARBA" id="ARBA00004430"/>
    </source>
</evidence>
<dbReference type="PANTHER" id="PTHR22878:SF73">
    <property type="entry name" value="DYNEIN AXONEMAL HEAVY CHAIN 1"/>
    <property type="match status" value="1"/>
</dbReference>